<dbReference type="Gene3D" id="6.10.140.1320">
    <property type="match status" value="1"/>
</dbReference>
<dbReference type="InterPro" id="IPR040153">
    <property type="entry name" value="Rcf2"/>
</dbReference>
<evidence type="ECO:0000256" key="1">
    <source>
        <dbReference type="ARBA" id="ARBA00004173"/>
    </source>
</evidence>
<sequence>MASKDEGNTIESFRKWLVQNKLKAVGCLWLSGITGSIAYNWSRPNMKTSVKIIHARLNAQALTLAALAGAAVVEYYDREHESTVEKKYPNPFLQNHEKQQHKEMKE</sequence>
<protein>
    <submittedName>
        <fullName evidence="7">Hypoxia-responsive family protein-like</fullName>
    </submittedName>
</protein>
<dbReference type="GO" id="GO:0005739">
    <property type="term" value="C:mitochondrion"/>
    <property type="evidence" value="ECO:0007669"/>
    <property type="project" value="UniProtKB-SubCell"/>
</dbReference>
<dbReference type="Pfam" id="PF04588">
    <property type="entry name" value="HIG_1_N"/>
    <property type="match status" value="1"/>
</dbReference>
<evidence type="ECO:0000256" key="4">
    <source>
        <dbReference type="ARBA" id="ARBA00023136"/>
    </source>
</evidence>
<evidence type="ECO:0000259" key="6">
    <source>
        <dbReference type="PROSITE" id="PS51503"/>
    </source>
</evidence>
<dbReference type="GO" id="GO:0033617">
    <property type="term" value="P:mitochondrial respiratory chain complex IV assembly"/>
    <property type="evidence" value="ECO:0000318"/>
    <property type="project" value="GO_Central"/>
</dbReference>
<organism evidence="7 8">
    <name type="scientific">Zostera marina</name>
    <name type="common">Eelgrass</name>
    <dbReference type="NCBI Taxonomy" id="29655"/>
    <lineage>
        <taxon>Eukaryota</taxon>
        <taxon>Viridiplantae</taxon>
        <taxon>Streptophyta</taxon>
        <taxon>Embryophyta</taxon>
        <taxon>Tracheophyta</taxon>
        <taxon>Spermatophyta</taxon>
        <taxon>Magnoliopsida</taxon>
        <taxon>Liliopsida</taxon>
        <taxon>Zosteraceae</taxon>
        <taxon>Zostera</taxon>
    </lineage>
</organism>
<dbReference type="Proteomes" id="UP000036987">
    <property type="component" value="Unassembled WGS sequence"/>
</dbReference>
<comment type="subcellular location">
    <subcellularLocation>
        <location evidence="1">Mitochondrion</location>
    </subcellularLocation>
</comment>
<proteinExistence type="predicted"/>
<keyword evidence="2" id="KW-0812">Transmembrane</keyword>
<dbReference type="InterPro" id="IPR007667">
    <property type="entry name" value="Hypoxia_induced_domain"/>
</dbReference>
<dbReference type="GO" id="GO:0098803">
    <property type="term" value="C:respiratory chain complex"/>
    <property type="evidence" value="ECO:0000318"/>
    <property type="project" value="GO_Central"/>
</dbReference>
<evidence type="ECO:0000313" key="7">
    <source>
        <dbReference type="EMBL" id="KMZ71276.1"/>
    </source>
</evidence>
<dbReference type="PANTHER" id="PTHR28018:SF2">
    <property type="entry name" value="F18C1.18 PROTEIN-RELATED"/>
    <property type="match status" value="1"/>
</dbReference>
<keyword evidence="3" id="KW-1133">Transmembrane helix</keyword>
<dbReference type="AlphaFoldDB" id="A0A0K9PQN4"/>
<evidence type="ECO:0000256" key="2">
    <source>
        <dbReference type="ARBA" id="ARBA00022692"/>
    </source>
</evidence>
<dbReference type="EMBL" id="LFYR01000680">
    <property type="protein sequence ID" value="KMZ71276.1"/>
    <property type="molecule type" value="Genomic_DNA"/>
</dbReference>
<gene>
    <name evidence="7" type="ORF">ZOSMA_183G00050</name>
</gene>
<dbReference type="OMA" id="AYSHEDS"/>
<name>A0A0K9PQN4_ZOSMR</name>
<evidence type="ECO:0000313" key="8">
    <source>
        <dbReference type="Proteomes" id="UP000036987"/>
    </source>
</evidence>
<comment type="caution">
    <text evidence="7">The sequence shown here is derived from an EMBL/GenBank/DDBJ whole genome shotgun (WGS) entry which is preliminary data.</text>
</comment>
<feature type="compositionally biased region" description="Basic and acidic residues" evidence="5">
    <location>
        <begin position="95"/>
        <end position="106"/>
    </location>
</feature>
<evidence type="ECO:0000256" key="3">
    <source>
        <dbReference type="ARBA" id="ARBA00022989"/>
    </source>
</evidence>
<dbReference type="PROSITE" id="PS51503">
    <property type="entry name" value="HIG1"/>
    <property type="match status" value="1"/>
</dbReference>
<keyword evidence="8" id="KW-1185">Reference proteome</keyword>
<feature type="region of interest" description="Disordered" evidence="5">
    <location>
        <begin position="86"/>
        <end position="106"/>
    </location>
</feature>
<feature type="domain" description="HIG1" evidence="6">
    <location>
        <begin position="1"/>
        <end position="85"/>
    </location>
</feature>
<keyword evidence="4" id="KW-0472">Membrane</keyword>
<reference evidence="8" key="1">
    <citation type="journal article" date="2016" name="Nature">
        <title>The genome of the seagrass Zostera marina reveals angiosperm adaptation to the sea.</title>
        <authorList>
            <person name="Olsen J.L."/>
            <person name="Rouze P."/>
            <person name="Verhelst B."/>
            <person name="Lin Y.-C."/>
            <person name="Bayer T."/>
            <person name="Collen J."/>
            <person name="Dattolo E."/>
            <person name="De Paoli E."/>
            <person name="Dittami S."/>
            <person name="Maumus F."/>
            <person name="Michel G."/>
            <person name="Kersting A."/>
            <person name="Lauritano C."/>
            <person name="Lohaus R."/>
            <person name="Toepel M."/>
            <person name="Tonon T."/>
            <person name="Vanneste K."/>
            <person name="Amirebrahimi M."/>
            <person name="Brakel J."/>
            <person name="Bostroem C."/>
            <person name="Chovatia M."/>
            <person name="Grimwood J."/>
            <person name="Jenkins J.W."/>
            <person name="Jueterbock A."/>
            <person name="Mraz A."/>
            <person name="Stam W.T."/>
            <person name="Tice H."/>
            <person name="Bornberg-Bauer E."/>
            <person name="Green P.J."/>
            <person name="Pearson G.A."/>
            <person name="Procaccini G."/>
            <person name="Duarte C.M."/>
            <person name="Schmutz J."/>
            <person name="Reusch T.B.H."/>
            <person name="Van de Peer Y."/>
        </authorList>
    </citation>
    <scope>NUCLEOTIDE SEQUENCE [LARGE SCALE GENOMIC DNA]</scope>
    <source>
        <strain evidence="8">cv. Finnish</strain>
    </source>
</reference>
<dbReference type="PANTHER" id="PTHR28018">
    <property type="entry name" value="RESPIRATORY SUPERCOMPLEX FACTOR 2, MITOCHONDRIAL"/>
    <property type="match status" value="1"/>
</dbReference>
<accession>A0A0K9PQN4</accession>
<dbReference type="OrthoDB" id="1915122at2759"/>
<evidence type="ECO:0000256" key="5">
    <source>
        <dbReference type="SAM" id="MobiDB-lite"/>
    </source>
</evidence>